<dbReference type="OrthoDB" id="2055104at2"/>
<gene>
    <name evidence="1" type="ORF">BTO30_12610</name>
</gene>
<evidence type="ECO:0000313" key="2">
    <source>
        <dbReference type="Proteomes" id="UP000185568"/>
    </source>
</evidence>
<reference evidence="1 2" key="1">
    <citation type="submission" date="2016-12" db="EMBL/GenBank/DDBJ databases">
        <title>Domibacillus antri genome sequencing.</title>
        <authorList>
            <person name="Verma A."/>
            <person name="Krishnamurthi S."/>
        </authorList>
    </citation>
    <scope>NUCLEOTIDE SEQUENCE [LARGE SCALE GENOMIC DNA]</scope>
    <source>
        <strain evidence="1 2">XD80</strain>
    </source>
</reference>
<organism evidence="1 2">
    <name type="scientific">Domibacillus antri</name>
    <dbReference type="NCBI Taxonomy" id="1714264"/>
    <lineage>
        <taxon>Bacteria</taxon>
        <taxon>Bacillati</taxon>
        <taxon>Bacillota</taxon>
        <taxon>Bacilli</taxon>
        <taxon>Bacillales</taxon>
        <taxon>Bacillaceae</taxon>
        <taxon>Domibacillus</taxon>
    </lineage>
</organism>
<comment type="caution">
    <text evidence="1">The sequence shown here is derived from an EMBL/GenBank/DDBJ whole genome shotgun (WGS) entry which is preliminary data.</text>
</comment>
<keyword evidence="2" id="KW-1185">Reference proteome</keyword>
<dbReference type="Pfam" id="PF12206">
    <property type="entry name" value="DUF3599"/>
    <property type="match status" value="1"/>
</dbReference>
<evidence type="ECO:0000313" key="1">
    <source>
        <dbReference type="EMBL" id="OLN21854.1"/>
    </source>
</evidence>
<dbReference type="AlphaFoldDB" id="A0A1Q8Q3E2"/>
<dbReference type="InterPro" id="IPR024556">
    <property type="entry name" value="DUF3599"/>
</dbReference>
<name>A0A1Q8Q3E2_9BACI</name>
<dbReference type="InterPro" id="IPR038667">
    <property type="entry name" value="XkdH-like_sf"/>
</dbReference>
<protein>
    <submittedName>
        <fullName evidence="1">DUF3599 domain-containing protein</fullName>
    </submittedName>
</protein>
<accession>A0A1Q8Q3E2</accession>
<dbReference type="Gene3D" id="2.40.10.370">
    <property type="entry name" value="Protein of unknown function DUF3599"/>
    <property type="match status" value="1"/>
</dbReference>
<dbReference type="STRING" id="1714264.BTO30_12610"/>
<dbReference type="EMBL" id="MSDU01000029">
    <property type="protein sequence ID" value="OLN21854.1"/>
    <property type="molecule type" value="Genomic_DNA"/>
</dbReference>
<dbReference type="RefSeq" id="WP_075399092.1">
    <property type="nucleotide sequence ID" value="NZ_MSDU01000029.1"/>
</dbReference>
<proteinExistence type="predicted"/>
<dbReference type="Proteomes" id="UP000185568">
    <property type="component" value="Unassembled WGS sequence"/>
</dbReference>
<sequence length="118" mass="13342">MSYENLLVHRCDVYRLEAPVPSTGAFGVPVDQIARAPVYDAVPVASGVPCYFTERSQSVVQGEPNQTIFQSYLVHFLAEADIRINDKVVWDNTSFILQKPRLIRDHHKEVTAIRSDNL</sequence>